<protein>
    <submittedName>
        <fullName evidence="1">Uncharacterized protein</fullName>
    </submittedName>
</protein>
<evidence type="ECO:0000313" key="1">
    <source>
        <dbReference type="EMBL" id="CCI11177.1"/>
    </source>
</evidence>
<dbReference type="EMBL" id="CAIX01000578">
    <property type="protein sequence ID" value="CCI11177.1"/>
    <property type="molecule type" value="Genomic_DNA"/>
</dbReference>
<accession>A0A024FW87</accession>
<dbReference type="Proteomes" id="UP000053237">
    <property type="component" value="Unassembled WGS sequence"/>
</dbReference>
<keyword evidence="2" id="KW-1185">Reference proteome</keyword>
<sequence length="186" mass="20923">MRVESSVVKQSMMLVCKEVEPKNLSCDRHTFVELDRVPPILPPTCFKCCKCIYAYAALRTLFSCVSGTATHQSICDSTNANACFGWKKEFLRRRIALDSRPMTPPPSPVQGFESRSFVCFDASQAFWGENSDEIELNPSCSAALCFEDIMARFSIPVEPTYRFYVSEVTQDATRERHCIGAAQGTY</sequence>
<organism evidence="1 2">
    <name type="scientific">Albugo candida</name>
    <dbReference type="NCBI Taxonomy" id="65357"/>
    <lineage>
        <taxon>Eukaryota</taxon>
        <taxon>Sar</taxon>
        <taxon>Stramenopiles</taxon>
        <taxon>Oomycota</taxon>
        <taxon>Peronosporomycetes</taxon>
        <taxon>Albuginales</taxon>
        <taxon>Albuginaceae</taxon>
        <taxon>Albugo</taxon>
    </lineage>
</organism>
<gene>
    <name evidence="1" type="ORF">BN9_124890</name>
</gene>
<comment type="caution">
    <text evidence="1">The sequence shown here is derived from an EMBL/GenBank/DDBJ whole genome shotgun (WGS) entry which is preliminary data.</text>
</comment>
<dbReference type="AlphaFoldDB" id="A0A024FW87"/>
<proteinExistence type="predicted"/>
<dbReference type="InParanoid" id="A0A024FW87"/>
<reference evidence="1 2" key="1">
    <citation type="submission" date="2012-05" db="EMBL/GenBank/DDBJ databases">
        <title>Recombination and specialization in a pathogen metapopulation.</title>
        <authorList>
            <person name="Gardiner A."/>
            <person name="Kemen E."/>
            <person name="Schultz-Larsen T."/>
            <person name="MacLean D."/>
            <person name="Van Oosterhout C."/>
            <person name="Jones J.D.G."/>
        </authorList>
    </citation>
    <scope>NUCLEOTIDE SEQUENCE [LARGE SCALE GENOMIC DNA]</scope>
    <source>
        <strain evidence="1 2">Ac Nc2</strain>
    </source>
</reference>
<evidence type="ECO:0000313" key="2">
    <source>
        <dbReference type="Proteomes" id="UP000053237"/>
    </source>
</evidence>
<name>A0A024FW87_9STRA</name>